<organism evidence="11 12">
    <name type="scientific">Nesterenkonia jeotgali</name>
    <dbReference type="NCBI Taxonomy" id="317018"/>
    <lineage>
        <taxon>Bacteria</taxon>
        <taxon>Bacillati</taxon>
        <taxon>Actinomycetota</taxon>
        <taxon>Actinomycetes</taxon>
        <taxon>Micrococcales</taxon>
        <taxon>Micrococcaceae</taxon>
        <taxon>Nesterenkonia</taxon>
    </lineage>
</organism>
<comment type="function">
    <text evidence="9 10">Fluoride-specific ion channel. Important for reducing fluoride concentration in the cell, thus reducing its toxicity.</text>
</comment>
<evidence type="ECO:0000313" key="12">
    <source>
        <dbReference type="Proteomes" id="UP000546252"/>
    </source>
</evidence>
<gene>
    <name evidence="10" type="primary">fluC</name>
    <name evidence="10" type="synonym">crcB</name>
    <name evidence="11" type="ORF">HNR24_001107</name>
</gene>
<dbReference type="Proteomes" id="UP000546252">
    <property type="component" value="Unassembled WGS sequence"/>
</dbReference>
<evidence type="ECO:0000256" key="2">
    <source>
        <dbReference type="ARBA" id="ARBA00022475"/>
    </source>
</evidence>
<dbReference type="GO" id="GO:0046872">
    <property type="term" value="F:metal ion binding"/>
    <property type="evidence" value="ECO:0007669"/>
    <property type="project" value="UniProtKB-KW"/>
</dbReference>
<comment type="subcellular location">
    <subcellularLocation>
        <location evidence="1 10">Cell membrane</location>
        <topology evidence="1 10">Multi-pass membrane protein</topology>
    </subcellularLocation>
</comment>
<dbReference type="EMBL" id="JACJIH010000001">
    <property type="protein sequence ID" value="MBA8921174.1"/>
    <property type="molecule type" value="Genomic_DNA"/>
</dbReference>
<feature type="binding site" evidence="10">
    <location>
        <position position="86"/>
    </location>
    <ligand>
        <name>Na(+)</name>
        <dbReference type="ChEBI" id="CHEBI:29101"/>
        <note>structural</note>
    </ligand>
</feature>
<evidence type="ECO:0000256" key="7">
    <source>
        <dbReference type="ARBA" id="ARBA00035120"/>
    </source>
</evidence>
<proteinExistence type="inferred from homology"/>
<keyword evidence="10" id="KW-0479">Metal-binding</keyword>
<feature type="transmembrane region" description="Helical" evidence="10">
    <location>
        <begin position="111"/>
        <end position="131"/>
    </location>
</feature>
<keyword evidence="3 10" id="KW-0812">Transmembrane</keyword>
<feature type="transmembrane region" description="Helical" evidence="10">
    <location>
        <begin position="34"/>
        <end position="57"/>
    </location>
</feature>
<comment type="catalytic activity">
    <reaction evidence="8">
        <text>fluoride(in) = fluoride(out)</text>
        <dbReference type="Rhea" id="RHEA:76159"/>
        <dbReference type="ChEBI" id="CHEBI:17051"/>
    </reaction>
    <physiologicalReaction direction="left-to-right" evidence="8">
        <dbReference type="Rhea" id="RHEA:76160"/>
    </physiologicalReaction>
</comment>
<keyword evidence="10" id="KW-0915">Sodium</keyword>
<name>A0A839FVQ8_9MICC</name>
<dbReference type="OrthoDB" id="4966722at2"/>
<comment type="activity regulation">
    <text evidence="10">Na(+) is not transported, but it plays an essential structural role and its presence is essential for fluoride channel function.</text>
</comment>
<evidence type="ECO:0000256" key="9">
    <source>
        <dbReference type="ARBA" id="ARBA00049940"/>
    </source>
</evidence>
<dbReference type="GO" id="GO:0062054">
    <property type="term" value="F:fluoride channel activity"/>
    <property type="evidence" value="ECO:0007669"/>
    <property type="project" value="UniProtKB-UniRule"/>
</dbReference>
<keyword evidence="2 10" id="KW-1003">Cell membrane</keyword>
<feature type="binding site" evidence="10">
    <location>
        <position position="89"/>
    </location>
    <ligand>
        <name>Na(+)</name>
        <dbReference type="ChEBI" id="CHEBI:29101"/>
        <note>structural</note>
    </ligand>
</feature>
<keyword evidence="10" id="KW-0406">Ion transport</keyword>
<keyword evidence="5 10" id="KW-0472">Membrane</keyword>
<dbReference type="AlphaFoldDB" id="A0A839FVQ8"/>
<sequence>MDPEMSLRVVLGVAAGGAVGAVLRFLLDRYLRAGILLANVLGCLVLGYLFGELTWLAENGGAPGGAVLTALLSETGSTVLAIGALGALSTFATVSVRVAQTWMAGRQLRAAGIWVAHVGLGFAAAAAGIALSRISGLY</sequence>
<dbReference type="Pfam" id="PF02537">
    <property type="entry name" value="CRCB"/>
    <property type="match status" value="1"/>
</dbReference>
<keyword evidence="10" id="KW-0813">Transport</keyword>
<dbReference type="GO" id="GO:0005886">
    <property type="term" value="C:plasma membrane"/>
    <property type="evidence" value="ECO:0007669"/>
    <property type="project" value="UniProtKB-SubCell"/>
</dbReference>
<comment type="similarity">
    <text evidence="7 10">Belongs to the fluoride channel Fluc/FEX (TC 1.A.43) family.</text>
</comment>
<evidence type="ECO:0000256" key="10">
    <source>
        <dbReference type="HAMAP-Rule" id="MF_00454"/>
    </source>
</evidence>
<feature type="transmembrane region" description="Helical" evidence="10">
    <location>
        <begin position="77"/>
        <end position="99"/>
    </location>
</feature>
<comment type="caution">
    <text evidence="11">The sequence shown here is derived from an EMBL/GenBank/DDBJ whole genome shotgun (WGS) entry which is preliminary data.</text>
</comment>
<evidence type="ECO:0000256" key="4">
    <source>
        <dbReference type="ARBA" id="ARBA00022989"/>
    </source>
</evidence>
<evidence type="ECO:0000256" key="1">
    <source>
        <dbReference type="ARBA" id="ARBA00004651"/>
    </source>
</evidence>
<keyword evidence="6 10" id="KW-0407">Ion channel</keyword>
<evidence type="ECO:0000256" key="8">
    <source>
        <dbReference type="ARBA" id="ARBA00035585"/>
    </source>
</evidence>
<evidence type="ECO:0000313" key="11">
    <source>
        <dbReference type="EMBL" id="MBA8921174.1"/>
    </source>
</evidence>
<dbReference type="GO" id="GO:0140114">
    <property type="term" value="P:cellular detoxification of fluoride"/>
    <property type="evidence" value="ECO:0007669"/>
    <property type="project" value="UniProtKB-UniRule"/>
</dbReference>
<dbReference type="InterPro" id="IPR003691">
    <property type="entry name" value="FluC"/>
</dbReference>
<evidence type="ECO:0000256" key="3">
    <source>
        <dbReference type="ARBA" id="ARBA00022692"/>
    </source>
</evidence>
<accession>A0A839FVQ8</accession>
<protein>
    <recommendedName>
        <fullName evidence="10">Fluoride-specific ion channel FluC</fullName>
    </recommendedName>
</protein>
<reference evidence="11 12" key="1">
    <citation type="submission" date="2020-08" db="EMBL/GenBank/DDBJ databases">
        <title>Sequencing the genomes of 1000 actinobacteria strains.</title>
        <authorList>
            <person name="Klenk H.-P."/>
        </authorList>
    </citation>
    <scope>NUCLEOTIDE SEQUENCE [LARGE SCALE GENOMIC DNA]</scope>
    <source>
        <strain evidence="11 12">DSM 19081</strain>
    </source>
</reference>
<evidence type="ECO:0000256" key="6">
    <source>
        <dbReference type="ARBA" id="ARBA00023303"/>
    </source>
</evidence>
<dbReference type="HAMAP" id="MF_00454">
    <property type="entry name" value="FluC"/>
    <property type="match status" value="1"/>
</dbReference>
<feature type="transmembrane region" description="Helical" evidence="10">
    <location>
        <begin position="6"/>
        <end position="27"/>
    </location>
</feature>
<evidence type="ECO:0000256" key="5">
    <source>
        <dbReference type="ARBA" id="ARBA00023136"/>
    </source>
</evidence>
<dbReference type="RefSeq" id="WP_083504827.1">
    <property type="nucleotide sequence ID" value="NZ_BAAAKT010000004.1"/>
</dbReference>
<keyword evidence="4 10" id="KW-1133">Transmembrane helix</keyword>